<keyword evidence="4" id="KW-1185">Reference proteome</keyword>
<sequence>MKPLALLRPSTISSSPSHSHSIQKHHLQIPRFRVSCSSTRSEQIKSERIEYKPGVIDELLLNSFRKKLVQEVGLDSEKPGYDGMIELANALLMKGKTNSDTRDAAIRILASFFPPLVLKLFRTLISPIAEGKVAAAMVARVTALTCQWLMGKCEVNSVDLPDGSSCQSGVFVERCKYLEESKCVGVCINTCRIPTQTFFKDYMGIPLLMEPDFSDYSCQFKFGVLPPLPEDDTILKEPCLEICPASRRRKEIARNSNMDHCPKT</sequence>
<organism evidence="3 4">
    <name type="scientific">Acer yangbiense</name>
    <dbReference type="NCBI Taxonomy" id="1000413"/>
    <lineage>
        <taxon>Eukaryota</taxon>
        <taxon>Viridiplantae</taxon>
        <taxon>Streptophyta</taxon>
        <taxon>Embryophyta</taxon>
        <taxon>Tracheophyta</taxon>
        <taxon>Spermatophyta</taxon>
        <taxon>Magnoliopsida</taxon>
        <taxon>eudicotyledons</taxon>
        <taxon>Gunneridae</taxon>
        <taxon>Pentapetalae</taxon>
        <taxon>rosids</taxon>
        <taxon>malvids</taxon>
        <taxon>Sapindales</taxon>
        <taxon>Sapindaceae</taxon>
        <taxon>Hippocastanoideae</taxon>
        <taxon>Acereae</taxon>
        <taxon>Acer</taxon>
    </lineage>
</organism>
<accession>A0A5C7I2E6</accession>
<dbReference type="OrthoDB" id="416096at2759"/>
<dbReference type="Pfam" id="PF13225">
    <property type="entry name" value="D27-like_C"/>
    <property type="match status" value="1"/>
</dbReference>
<name>A0A5C7I2E6_9ROSI</name>
<dbReference type="Proteomes" id="UP000323000">
    <property type="component" value="Chromosome 4"/>
</dbReference>
<dbReference type="AlphaFoldDB" id="A0A5C7I2E6"/>
<comment type="caution">
    <text evidence="3">The sequence shown here is derived from an EMBL/GenBank/DDBJ whole genome shotgun (WGS) entry which is preliminary data.</text>
</comment>
<feature type="compositionally biased region" description="Low complexity" evidence="1">
    <location>
        <begin position="9"/>
        <end position="20"/>
    </location>
</feature>
<proteinExistence type="predicted"/>
<dbReference type="PANTHER" id="PTHR33591">
    <property type="entry name" value="BETA-CAROTENE ISOMERASE D27"/>
    <property type="match status" value="1"/>
</dbReference>
<evidence type="ECO:0000313" key="3">
    <source>
        <dbReference type="EMBL" id="TXG63284.1"/>
    </source>
</evidence>
<dbReference type="InterPro" id="IPR038938">
    <property type="entry name" value="D27-like"/>
</dbReference>
<dbReference type="GO" id="GO:0005506">
    <property type="term" value="F:iron ion binding"/>
    <property type="evidence" value="ECO:0007669"/>
    <property type="project" value="InterPro"/>
</dbReference>
<evidence type="ECO:0000313" key="4">
    <source>
        <dbReference type="Proteomes" id="UP000323000"/>
    </source>
</evidence>
<dbReference type="EMBL" id="VAHF01000004">
    <property type="protein sequence ID" value="TXG63284.1"/>
    <property type="molecule type" value="Genomic_DNA"/>
</dbReference>
<feature type="region of interest" description="Disordered" evidence="1">
    <location>
        <begin position="1"/>
        <end position="26"/>
    </location>
</feature>
<dbReference type="PANTHER" id="PTHR33591:SF2">
    <property type="entry name" value="BETA-CAROTENE ISOMERASE D27"/>
    <property type="match status" value="1"/>
</dbReference>
<feature type="domain" description="Beta-carotene isomerase D27-like C-terminal" evidence="2">
    <location>
        <begin position="148"/>
        <end position="229"/>
    </location>
</feature>
<reference evidence="4" key="1">
    <citation type="journal article" date="2019" name="Gigascience">
        <title>De novo genome assembly of the endangered Acer yangbiense, a plant species with extremely small populations endemic to Yunnan Province, China.</title>
        <authorList>
            <person name="Yang J."/>
            <person name="Wariss H.M."/>
            <person name="Tao L."/>
            <person name="Zhang R."/>
            <person name="Yun Q."/>
            <person name="Hollingsworth P."/>
            <person name="Dao Z."/>
            <person name="Luo G."/>
            <person name="Guo H."/>
            <person name="Ma Y."/>
            <person name="Sun W."/>
        </authorList>
    </citation>
    <scope>NUCLEOTIDE SEQUENCE [LARGE SCALE GENOMIC DNA]</scope>
    <source>
        <strain evidence="4">cv. Malutang</strain>
    </source>
</reference>
<evidence type="ECO:0000256" key="1">
    <source>
        <dbReference type="SAM" id="MobiDB-lite"/>
    </source>
</evidence>
<gene>
    <name evidence="3" type="ORF">EZV62_010278</name>
</gene>
<evidence type="ECO:0000259" key="2">
    <source>
        <dbReference type="Pfam" id="PF13225"/>
    </source>
</evidence>
<protein>
    <recommendedName>
        <fullName evidence="2">Beta-carotene isomerase D27-like C-terminal domain-containing protein</fullName>
    </recommendedName>
</protein>
<dbReference type="InterPro" id="IPR025114">
    <property type="entry name" value="D27-like_C"/>
</dbReference>